<evidence type="ECO:0000313" key="1">
    <source>
        <dbReference type="EMBL" id="OUC95136.1"/>
    </source>
</evidence>
<organism evidence="1 2">
    <name type="scientific">Streptosporangium minutum</name>
    <dbReference type="NCBI Taxonomy" id="569862"/>
    <lineage>
        <taxon>Bacteria</taxon>
        <taxon>Bacillati</taxon>
        <taxon>Actinomycetota</taxon>
        <taxon>Actinomycetes</taxon>
        <taxon>Streptosporangiales</taxon>
        <taxon>Streptosporangiaceae</taxon>
        <taxon>Streptosporangium</taxon>
    </lineage>
</organism>
<gene>
    <name evidence="1" type="ORF">CA984_19885</name>
</gene>
<dbReference type="EMBL" id="NGFP01000088">
    <property type="protein sequence ID" value="OUC95136.1"/>
    <property type="molecule type" value="Genomic_DNA"/>
</dbReference>
<dbReference type="AlphaFoldDB" id="A0A243RJR9"/>
<protein>
    <submittedName>
        <fullName evidence="1">Uncharacterized protein</fullName>
    </submittedName>
</protein>
<reference evidence="1 2" key="1">
    <citation type="submission" date="2017-05" db="EMBL/GenBank/DDBJ databases">
        <title>Biotechnological potential of actinobacteria isolated from South African environments.</title>
        <authorList>
            <person name="Le Roes-Hill M."/>
            <person name="Prins A."/>
            <person name="Durrell K.A."/>
        </authorList>
    </citation>
    <scope>NUCLEOTIDE SEQUENCE [LARGE SCALE GENOMIC DNA]</scope>
    <source>
        <strain evidence="1">M26</strain>
    </source>
</reference>
<sequence length="124" mass="13162">MILDLPQCSGFTKPAGDYTMSRSTDTPATGAPSVGLFLIRAIRAVIRSSQLGSDQCWADVGMSRCVLLLQCSLQCCPQPSSPVFGESVLGNGAPDRRSPQPWAEISQSQAIVRVTLPSYCGDLA</sequence>
<dbReference type="Proteomes" id="UP000194761">
    <property type="component" value="Unassembled WGS sequence"/>
</dbReference>
<keyword evidence="2" id="KW-1185">Reference proteome</keyword>
<name>A0A243RJR9_9ACTN</name>
<evidence type="ECO:0000313" key="2">
    <source>
        <dbReference type="Proteomes" id="UP000194761"/>
    </source>
</evidence>
<proteinExistence type="predicted"/>
<accession>A0A243RJR9</accession>
<comment type="caution">
    <text evidence="1">The sequence shown here is derived from an EMBL/GenBank/DDBJ whole genome shotgun (WGS) entry which is preliminary data.</text>
</comment>